<dbReference type="EMBL" id="BT122975">
    <property type="protein sequence ID" value="ADE76321.1"/>
    <property type="molecule type" value="mRNA"/>
</dbReference>
<evidence type="ECO:0000256" key="1">
    <source>
        <dbReference type="ARBA" id="ARBA00022722"/>
    </source>
</evidence>
<organism evidence="10">
    <name type="scientific">Picea sitchensis</name>
    <name type="common">Sitka spruce</name>
    <name type="synonym">Pinus sitchensis</name>
    <dbReference type="NCBI Taxonomy" id="3332"/>
    <lineage>
        <taxon>Eukaryota</taxon>
        <taxon>Viridiplantae</taxon>
        <taxon>Streptophyta</taxon>
        <taxon>Embryophyta</taxon>
        <taxon>Tracheophyta</taxon>
        <taxon>Spermatophyta</taxon>
        <taxon>Pinopsida</taxon>
        <taxon>Pinidae</taxon>
        <taxon>Conifers I</taxon>
        <taxon>Pinales</taxon>
        <taxon>Pinaceae</taxon>
        <taxon>Picea</taxon>
    </lineage>
</organism>
<keyword evidence="5" id="KW-0862">Zinc</keyword>
<dbReference type="PROSITE" id="PS51999">
    <property type="entry name" value="ZF_GRF"/>
    <property type="match status" value="1"/>
</dbReference>
<evidence type="ECO:0000256" key="2">
    <source>
        <dbReference type="ARBA" id="ARBA00022723"/>
    </source>
</evidence>
<dbReference type="AlphaFoldDB" id="D5A9V2"/>
<keyword evidence="1" id="KW-0540">Nuclease</keyword>
<dbReference type="InterPro" id="IPR010666">
    <property type="entry name" value="Znf_GRF"/>
</dbReference>
<dbReference type="Pfam" id="PF00929">
    <property type="entry name" value="RNase_T"/>
    <property type="match status" value="1"/>
</dbReference>
<keyword evidence="2" id="KW-0479">Metal-binding</keyword>
<keyword evidence="6" id="KW-0269">Exonuclease</keyword>
<evidence type="ECO:0000256" key="4">
    <source>
        <dbReference type="ARBA" id="ARBA00022801"/>
    </source>
</evidence>
<dbReference type="SUPFAM" id="SSF53098">
    <property type="entry name" value="Ribonuclease H-like"/>
    <property type="match status" value="1"/>
</dbReference>
<sequence length="436" mass="48700">MIDQASRERMIRSHEVPLMWSPNRIAGFNFYGTAGICTAIKSERELFSCGIPDSDSVPNLHGYVLPFNEAYIKTVSLTVPDAPVYFPQAFSFPTYPAHTLKQGLISQRNWDYMLPPGSSLQNVPFKLQPQGNAQELQLQDFQYFVVIDFEATCDMGTRLSPQEIIEFPSVLVNGMTGRLEGHFHTYIKPVYHPVLTDFCKELTGIQQSQVIGGVSLSEALLMHDNWLEERGVKNTNFAVVTWSDWDCKVMLESECNLKGIRKPNYFNRWINLKLPFYDSFGQLRCNLKGAVEFAGLTWEGRAHSGLDDAKNTARLLLDLMRRGIKLTITNSMLYASANGSTLPLPMQEPPKTGVSRSLVSQGSGQSLDSGPWLNTTDVEKDTGALCFCGVPSNKCVIKKPGPRHGKTFFGCGKWSITRGAACEFFEWAVPDIQLNA</sequence>
<dbReference type="PANTHER" id="PTHR23044:SF61">
    <property type="entry name" value="3'-5' EXORIBONUCLEASE 1-RELATED"/>
    <property type="match status" value="1"/>
</dbReference>
<evidence type="ECO:0000256" key="6">
    <source>
        <dbReference type="ARBA" id="ARBA00022839"/>
    </source>
</evidence>
<dbReference type="InterPro" id="IPR013520">
    <property type="entry name" value="Ribonucl_H"/>
</dbReference>
<evidence type="ECO:0000259" key="9">
    <source>
        <dbReference type="PROSITE" id="PS51999"/>
    </source>
</evidence>
<evidence type="ECO:0000313" key="10">
    <source>
        <dbReference type="EMBL" id="ADE76321.1"/>
    </source>
</evidence>
<feature type="region of interest" description="Disordered" evidence="8">
    <location>
        <begin position="348"/>
        <end position="367"/>
    </location>
</feature>
<protein>
    <recommendedName>
        <fullName evidence="9">GRF-type domain-containing protein</fullName>
    </recommendedName>
</protein>
<evidence type="ECO:0000256" key="5">
    <source>
        <dbReference type="ARBA" id="ARBA00022833"/>
    </source>
</evidence>
<evidence type="ECO:0000256" key="3">
    <source>
        <dbReference type="ARBA" id="ARBA00022771"/>
    </source>
</evidence>
<dbReference type="GO" id="GO:0008270">
    <property type="term" value="F:zinc ion binding"/>
    <property type="evidence" value="ECO:0007669"/>
    <property type="project" value="UniProtKB-KW"/>
</dbReference>
<dbReference type="InterPro" id="IPR051274">
    <property type="entry name" value="3-5_Exoribonuclease"/>
</dbReference>
<evidence type="ECO:0000256" key="8">
    <source>
        <dbReference type="SAM" id="MobiDB-lite"/>
    </source>
</evidence>
<dbReference type="InterPro" id="IPR012337">
    <property type="entry name" value="RNaseH-like_sf"/>
</dbReference>
<proteinExistence type="evidence at transcript level"/>
<reference evidence="10" key="1">
    <citation type="submission" date="2010-04" db="EMBL/GenBank/DDBJ databases">
        <authorList>
            <person name="Reid K.E."/>
            <person name="Liao N."/>
            <person name="Chan S."/>
            <person name="Docking R."/>
            <person name="Taylor G."/>
            <person name="Moore R."/>
            <person name="Mayo M."/>
            <person name="Munro S."/>
            <person name="King J."/>
            <person name="Yanchuk A."/>
            <person name="Holt R."/>
            <person name="Jones S."/>
            <person name="Marra M."/>
            <person name="Ritland C.E."/>
            <person name="Ritland K."/>
            <person name="Bohlmann J."/>
        </authorList>
    </citation>
    <scope>NUCLEOTIDE SEQUENCE</scope>
    <source>
        <tissue evidence="10">Bud</tissue>
    </source>
</reference>
<dbReference type="InterPro" id="IPR047201">
    <property type="entry name" value="ERI-1_3'hExo-like"/>
</dbReference>
<dbReference type="GO" id="GO:0003676">
    <property type="term" value="F:nucleic acid binding"/>
    <property type="evidence" value="ECO:0007669"/>
    <property type="project" value="InterPro"/>
</dbReference>
<evidence type="ECO:0000256" key="7">
    <source>
        <dbReference type="PROSITE-ProRule" id="PRU01343"/>
    </source>
</evidence>
<keyword evidence="3 7" id="KW-0863">Zinc-finger</keyword>
<dbReference type="Gene3D" id="3.30.420.10">
    <property type="entry name" value="Ribonuclease H-like superfamily/Ribonuclease H"/>
    <property type="match status" value="1"/>
</dbReference>
<dbReference type="CDD" id="cd06133">
    <property type="entry name" value="ERI-1_3'hExo_like"/>
    <property type="match status" value="1"/>
</dbReference>
<dbReference type="PANTHER" id="PTHR23044">
    <property type="entry name" value="3'-5' EXONUCLEASE ERI1-RELATED"/>
    <property type="match status" value="1"/>
</dbReference>
<name>D5A9V2_PICSI</name>
<dbReference type="GO" id="GO:0000175">
    <property type="term" value="F:3'-5'-RNA exonuclease activity"/>
    <property type="evidence" value="ECO:0007669"/>
    <property type="project" value="InterPro"/>
</dbReference>
<dbReference type="InterPro" id="IPR036397">
    <property type="entry name" value="RNaseH_sf"/>
</dbReference>
<accession>D5A9V2</accession>
<dbReference type="SMART" id="SM00479">
    <property type="entry name" value="EXOIII"/>
    <property type="match status" value="1"/>
</dbReference>
<keyword evidence="4" id="KW-0378">Hydrolase</keyword>
<feature type="compositionally biased region" description="Polar residues" evidence="8">
    <location>
        <begin position="354"/>
        <end position="367"/>
    </location>
</feature>
<feature type="domain" description="GRF-type" evidence="9">
    <location>
        <begin position="386"/>
        <end position="431"/>
    </location>
</feature>